<protein>
    <recommendedName>
        <fullName evidence="1">IclR-ED domain-containing protein</fullName>
    </recommendedName>
</protein>
<evidence type="ECO:0000259" key="1">
    <source>
        <dbReference type="PROSITE" id="PS51078"/>
    </source>
</evidence>
<evidence type="ECO:0000313" key="2">
    <source>
        <dbReference type="EMBL" id="MQU06915.1"/>
    </source>
</evidence>
<evidence type="ECO:0000313" key="3">
    <source>
        <dbReference type="Proteomes" id="UP000478064"/>
    </source>
</evidence>
<dbReference type="AlphaFoldDB" id="A0A6L5HWU7"/>
<dbReference type="SUPFAM" id="SSF55781">
    <property type="entry name" value="GAF domain-like"/>
    <property type="match status" value="1"/>
</dbReference>
<dbReference type="PROSITE" id="PS51078">
    <property type="entry name" value="ICLR_ED"/>
    <property type="match status" value="1"/>
</dbReference>
<comment type="caution">
    <text evidence="2">The sequence shown here is derived from an EMBL/GenBank/DDBJ whole genome shotgun (WGS) entry which is preliminary data.</text>
</comment>
<dbReference type="Pfam" id="PF01614">
    <property type="entry name" value="IclR_C"/>
    <property type="match status" value="1"/>
</dbReference>
<dbReference type="EMBL" id="WIVU01000028">
    <property type="protein sequence ID" value="MQU06915.1"/>
    <property type="molecule type" value="Genomic_DNA"/>
</dbReference>
<accession>A0A6L5HWU7</accession>
<gene>
    <name evidence="2" type="ORF">GHO27_14565</name>
</gene>
<reference evidence="2 3" key="1">
    <citation type="submission" date="2019-10" db="EMBL/GenBank/DDBJ databases">
        <title>Evaluation of single-gene subtyping targets for Pseudomonas.</title>
        <authorList>
            <person name="Reichler S.J."/>
            <person name="Orsi R.H."/>
            <person name="Wiedmann M."/>
            <person name="Martin N.H."/>
            <person name="Murphy S.I."/>
        </authorList>
    </citation>
    <scope>NUCLEOTIDE SEQUENCE [LARGE SCALE GENOMIC DNA]</scope>
    <source>
        <strain evidence="2 3">FSL R10-1637</strain>
    </source>
</reference>
<name>A0A6L5HWU7_9PSED</name>
<proteinExistence type="predicted"/>
<dbReference type="SUPFAM" id="SSF56954">
    <property type="entry name" value="Outer membrane efflux proteins (OEP)"/>
    <property type="match status" value="1"/>
</dbReference>
<dbReference type="Gene3D" id="2.20.200.10">
    <property type="entry name" value="Outer membrane efflux proteins (OEP)"/>
    <property type="match status" value="1"/>
</dbReference>
<organism evidence="2 3">
    <name type="scientific">Pseudomonas helleri</name>
    <dbReference type="NCBI Taxonomy" id="1608996"/>
    <lineage>
        <taxon>Bacteria</taxon>
        <taxon>Pseudomonadati</taxon>
        <taxon>Pseudomonadota</taxon>
        <taxon>Gammaproteobacteria</taxon>
        <taxon>Pseudomonadales</taxon>
        <taxon>Pseudomonadaceae</taxon>
        <taxon>Pseudomonas</taxon>
    </lineage>
</organism>
<dbReference type="Proteomes" id="UP000478064">
    <property type="component" value="Unassembled WGS sequence"/>
</dbReference>
<dbReference type="Gene3D" id="1.20.1600.10">
    <property type="entry name" value="Outer membrane efflux proteins (OEP)"/>
    <property type="match status" value="1"/>
</dbReference>
<sequence length="127" mass="14086">MRRDLAAAGKSGTYGNYELNIGDAPYELDVFERIQSLNESALQTYLSTEEAQNSVQVGFVVSVASAYLDTLSLPALLDELRHIRQQGIAFDHEEHRKGISSIAIGVETTQGFYSITVAVSDWSDYHR</sequence>
<dbReference type="InterPro" id="IPR014757">
    <property type="entry name" value="Tscrpt_reg_IclR_C"/>
</dbReference>
<feature type="domain" description="IclR-ED" evidence="1">
    <location>
        <begin position="1"/>
        <end position="127"/>
    </location>
</feature>